<dbReference type="AlphaFoldDB" id="A0A8A3WNZ2"/>
<evidence type="ECO:0000256" key="11">
    <source>
        <dbReference type="ARBA" id="ARBA00022989"/>
    </source>
</evidence>
<evidence type="ECO:0000256" key="13">
    <source>
        <dbReference type="ARBA" id="ARBA00023075"/>
    </source>
</evidence>
<feature type="transmembrane region" description="Helical" evidence="17">
    <location>
        <begin position="102"/>
        <end position="122"/>
    </location>
</feature>
<evidence type="ECO:0000313" key="19">
    <source>
        <dbReference type="EMBL" id="QTA71656.1"/>
    </source>
</evidence>
<evidence type="ECO:0000256" key="14">
    <source>
        <dbReference type="ARBA" id="ARBA00023128"/>
    </source>
</evidence>
<keyword evidence="15 17" id="KW-0472">Membrane</keyword>
<gene>
    <name evidence="19" type="primary">nad2</name>
</gene>
<dbReference type="PRINTS" id="PR01436">
    <property type="entry name" value="NADHDHGNASE2"/>
</dbReference>
<keyword evidence="12 17" id="KW-0520">NAD</keyword>
<dbReference type="EMBL" id="MW242813">
    <property type="protein sequence ID" value="QTA71656.1"/>
    <property type="molecule type" value="Genomic_DNA"/>
</dbReference>
<name>A0A8A3WNZ2_9BIVA</name>
<comment type="subcellular location">
    <subcellularLocation>
        <location evidence="1 17">Mitochondrion inner membrane</location>
        <topology evidence="1 17">Multi-pass membrane protein</topology>
    </subcellularLocation>
</comment>
<sequence length="329" mass="36526">MKPSTFNFTLLLVLSTMASLTTSNMLLIWTMLELNMLAFIPIIHISGLNTEAEASVKYIIPQAFASGLLMVSIIFMATTQHLNFMGTLALAMKLGSAPFHSWFPPVMTSVNLFAGFILASWQKLAPLLLLSTEQFAYSPLITILAISSALWGSVAGLNQTNLLKILAFSSISHLGWMMMASIINSLTQSLYLMFYSLTLLPAFLIMATSNMKNYMITLMAFPTKPMLPILVTSLLSLSGLPPMAMFLMKLPIILTMLSKSMFNQVLSMLMSAAISLYFYLSLMMPLMINYNLKVRNPKNHTPPYLTKLLYTLTILTQLMALPTLLTLLT</sequence>
<evidence type="ECO:0000256" key="5">
    <source>
        <dbReference type="ARBA" id="ARBA00022448"/>
    </source>
</evidence>
<comment type="function">
    <text evidence="17">Core subunit of the mitochondrial membrane respiratory chain NADH dehydrogenase (Complex I) which catalyzes electron transfer from NADH through the respiratory chain, using ubiquinone as an electron acceptor. Essential for the catalytic activity and assembly of complex I.</text>
</comment>
<feature type="transmembrane region" description="Helical" evidence="17">
    <location>
        <begin position="227"/>
        <end position="247"/>
    </location>
</feature>
<evidence type="ECO:0000256" key="15">
    <source>
        <dbReference type="ARBA" id="ARBA00023136"/>
    </source>
</evidence>
<dbReference type="InterPro" id="IPR003917">
    <property type="entry name" value="NADH_UbQ_OxRdtase_chain2"/>
</dbReference>
<feature type="domain" description="NADH:quinone oxidoreductase/Mrp antiporter transmembrane" evidence="18">
    <location>
        <begin position="23"/>
        <end position="79"/>
    </location>
</feature>
<protein>
    <recommendedName>
        <fullName evidence="4 17">NADH-ubiquinone oxidoreductase chain 2</fullName>
        <ecNumber evidence="3 17">7.1.1.2</ecNumber>
    </recommendedName>
</protein>
<dbReference type="PANTHER" id="PTHR46552">
    <property type="entry name" value="NADH-UBIQUINONE OXIDOREDUCTASE CHAIN 2"/>
    <property type="match status" value="1"/>
</dbReference>
<feature type="transmembrane region" description="Helical" evidence="17">
    <location>
        <begin position="134"/>
        <end position="153"/>
    </location>
</feature>
<dbReference type="GO" id="GO:0008137">
    <property type="term" value="F:NADH dehydrogenase (ubiquinone) activity"/>
    <property type="evidence" value="ECO:0007669"/>
    <property type="project" value="UniProtKB-EC"/>
</dbReference>
<organism evidence="19">
    <name type="scientific">Lens contradens</name>
    <dbReference type="NCBI Taxonomy" id="2771348"/>
    <lineage>
        <taxon>Eukaryota</taxon>
        <taxon>Metazoa</taxon>
        <taxon>Spiralia</taxon>
        <taxon>Lophotrochozoa</taxon>
        <taxon>Mollusca</taxon>
        <taxon>Bivalvia</taxon>
        <taxon>Autobranchia</taxon>
        <taxon>Heteroconchia</taxon>
        <taxon>Palaeoheterodonta</taxon>
        <taxon>Unionida</taxon>
        <taxon>Unionoidea</taxon>
        <taxon>Unionidae</taxon>
        <taxon>Unionidae incertae sedis</taxon>
        <taxon>Lens</taxon>
    </lineage>
</organism>
<keyword evidence="14 17" id="KW-0496">Mitochondrion</keyword>
<dbReference type="InterPro" id="IPR001750">
    <property type="entry name" value="ND/Mrp_TM"/>
</dbReference>
<dbReference type="GO" id="GO:0005743">
    <property type="term" value="C:mitochondrial inner membrane"/>
    <property type="evidence" value="ECO:0007669"/>
    <property type="project" value="UniProtKB-SubCell"/>
</dbReference>
<reference evidence="19" key="1">
    <citation type="journal article" date="2020" name="Zool. J. Linn. Soc.">
        <title>Mitogenomic phylogeny and fossil-calibrated mutation rates for all F- and M-type mtDNA genes of the largest freshwater mussel family, the Unionidae (Bivalvia).</title>
        <authorList>
            <person name="Zieritz A."/>
            <person name="Froufe E."/>
            <person name="Bolotov I."/>
            <person name="Goncalves D.V."/>
            <person name="Aldridge D.C."/>
            <person name="Bogan A.E."/>
            <person name="Gan H.M."/>
            <person name="Gomes-Dos-Santos A."/>
            <person name="Sousa R."/>
            <person name="Teixeira A."/>
            <person name="Varandas S."/>
            <person name="Zanatta D."/>
            <person name="Lopes-Lima M."/>
        </authorList>
    </citation>
    <scope>NUCLEOTIDE SEQUENCE</scope>
    <source>
        <strain evidence="19">Concon_M</strain>
    </source>
</reference>
<keyword evidence="10 17" id="KW-0249">Electron transport</keyword>
<dbReference type="PANTHER" id="PTHR46552:SF1">
    <property type="entry name" value="NADH-UBIQUINONE OXIDOREDUCTASE CHAIN 2"/>
    <property type="match status" value="1"/>
</dbReference>
<geneLocation type="mitochondrion" evidence="19"/>
<keyword evidence="11 17" id="KW-1133">Transmembrane helix</keyword>
<feature type="transmembrane region" description="Helical" evidence="17">
    <location>
        <begin position="58"/>
        <end position="82"/>
    </location>
</feature>
<evidence type="ECO:0000256" key="10">
    <source>
        <dbReference type="ARBA" id="ARBA00022982"/>
    </source>
</evidence>
<dbReference type="EC" id="7.1.1.2" evidence="3 17"/>
<evidence type="ECO:0000256" key="6">
    <source>
        <dbReference type="ARBA" id="ARBA00022660"/>
    </source>
</evidence>
<feature type="domain" description="NADH:quinone oxidoreductase/Mrp antiporter transmembrane" evidence="18">
    <location>
        <begin position="84"/>
        <end position="274"/>
    </location>
</feature>
<feature type="transmembrane region" description="Helical" evidence="17">
    <location>
        <begin position="268"/>
        <end position="288"/>
    </location>
</feature>
<feature type="transmembrane region" description="Helical" evidence="17">
    <location>
        <begin position="165"/>
        <end position="183"/>
    </location>
</feature>
<accession>A0A8A3WNZ2</accession>
<evidence type="ECO:0000256" key="4">
    <source>
        <dbReference type="ARBA" id="ARBA00021008"/>
    </source>
</evidence>
<evidence type="ECO:0000256" key="8">
    <source>
        <dbReference type="ARBA" id="ARBA00022792"/>
    </source>
</evidence>
<keyword evidence="5" id="KW-0813">Transport</keyword>
<evidence type="ECO:0000256" key="9">
    <source>
        <dbReference type="ARBA" id="ARBA00022967"/>
    </source>
</evidence>
<comment type="similarity">
    <text evidence="2 17">Belongs to the complex I subunit 2 family.</text>
</comment>
<dbReference type="Pfam" id="PF00361">
    <property type="entry name" value="Proton_antipo_M"/>
    <property type="match status" value="2"/>
</dbReference>
<evidence type="ECO:0000256" key="3">
    <source>
        <dbReference type="ARBA" id="ARBA00012944"/>
    </source>
</evidence>
<keyword evidence="8 17" id="KW-0999">Mitochondrion inner membrane</keyword>
<feature type="transmembrane region" description="Helical" evidence="17">
    <location>
        <begin position="308"/>
        <end position="328"/>
    </location>
</feature>
<keyword evidence="7 17" id="KW-0812">Transmembrane</keyword>
<evidence type="ECO:0000256" key="2">
    <source>
        <dbReference type="ARBA" id="ARBA00007012"/>
    </source>
</evidence>
<evidence type="ECO:0000256" key="7">
    <source>
        <dbReference type="ARBA" id="ARBA00022692"/>
    </source>
</evidence>
<comment type="catalytic activity">
    <reaction evidence="16 17">
        <text>a ubiquinone + NADH + 5 H(+)(in) = a ubiquinol + NAD(+) + 4 H(+)(out)</text>
        <dbReference type="Rhea" id="RHEA:29091"/>
        <dbReference type="Rhea" id="RHEA-COMP:9565"/>
        <dbReference type="Rhea" id="RHEA-COMP:9566"/>
        <dbReference type="ChEBI" id="CHEBI:15378"/>
        <dbReference type="ChEBI" id="CHEBI:16389"/>
        <dbReference type="ChEBI" id="CHEBI:17976"/>
        <dbReference type="ChEBI" id="CHEBI:57540"/>
        <dbReference type="ChEBI" id="CHEBI:57945"/>
        <dbReference type="EC" id="7.1.1.2"/>
    </reaction>
</comment>
<keyword evidence="13 17" id="KW-0830">Ubiquinone</keyword>
<evidence type="ECO:0000256" key="16">
    <source>
        <dbReference type="ARBA" id="ARBA00049551"/>
    </source>
</evidence>
<keyword evidence="9 17" id="KW-1278">Translocase</keyword>
<keyword evidence="6 17" id="KW-0679">Respiratory chain</keyword>
<dbReference type="InterPro" id="IPR050175">
    <property type="entry name" value="Complex_I_Subunit_2"/>
</dbReference>
<evidence type="ECO:0000256" key="1">
    <source>
        <dbReference type="ARBA" id="ARBA00004448"/>
    </source>
</evidence>
<feature type="transmembrane region" description="Helical" evidence="17">
    <location>
        <begin position="190"/>
        <end position="207"/>
    </location>
</feature>
<evidence type="ECO:0000256" key="12">
    <source>
        <dbReference type="ARBA" id="ARBA00023027"/>
    </source>
</evidence>
<proteinExistence type="inferred from homology"/>
<evidence type="ECO:0000259" key="18">
    <source>
        <dbReference type="Pfam" id="PF00361"/>
    </source>
</evidence>
<evidence type="ECO:0000256" key="17">
    <source>
        <dbReference type="RuleBase" id="RU003403"/>
    </source>
</evidence>
<dbReference type="GO" id="GO:0006120">
    <property type="term" value="P:mitochondrial electron transport, NADH to ubiquinone"/>
    <property type="evidence" value="ECO:0007669"/>
    <property type="project" value="InterPro"/>
</dbReference>